<dbReference type="InterPro" id="IPR024033">
    <property type="entry name" value="OXTCase_su_AllG_h-dom"/>
</dbReference>
<dbReference type="EMBL" id="JAEKNR010000101">
    <property type="protein sequence ID" value="MBJ7598276.1"/>
    <property type="molecule type" value="Genomic_DNA"/>
</dbReference>
<evidence type="ECO:0000313" key="2">
    <source>
        <dbReference type="EMBL" id="MBJ7598276.1"/>
    </source>
</evidence>
<dbReference type="Gene3D" id="3.90.1710.10">
    <property type="entry name" value="Enterococcus faecalis V583 domain"/>
    <property type="match status" value="1"/>
</dbReference>
<sequence length="448" mass="46849">MSLLSAPVRVVSAGAAMLADVLEAEQVRVDWRPPLERLEPDGEVDAANQEAVAHMLAARPHWVGVGVARDVIPGMRDDLLLHSGPPLSWEAASGPMRGALEGALRLEGRSSADLEPCHQHMAVGPMAGVISAGMPVVVVEDRTSGVRAYSNLNEGLGRVLRYGANDADVLDRLRWMGNVLGPDLKAALEQGPIDLGGINQKALQMGDELHNRHRAATSMLFRGLALRGLSRESLAFIDQNDYFYLNLAMAAAKAACEAAAGVARSTLVVAMARNGTEFGVRVSGSPELWFTAPAAVPVGLFLGSYEQEDANPDIGDSAITETYGLGGFAMAAAPAITRVVGGSAQSALEATREMYEITLAESPIHLVPGLDFRGTPTGIDVRRVVETGIQPLINTGIAHREPGIGQIGAGLVRAPLEPFLAAHRHLSPPPVGGVPGVAGGGGSRPSGE</sequence>
<evidence type="ECO:0000313" key="3">
    <source>
        <dbReference type="Proteomes" id="UP000612893"/>
    </source>
</evidence>
<dbReference type="Proteomes" id="UP000612893">
    <property type="component" value="Unassembled WGS sequence"/>
</dbReference>
<gene>
    <name evidence="2" type="ORF">JF922_09350</name>
</gene>
<keyword evidence="3" id="KW-1185">Reference proteome</keyword>
<proteinExistence type="predicted"/>
<comment type="caution">
    <text evidence="2">The sequence shown here is derived from an EMBL/GenBank/DDBJ whole genome shotgun (WGS) entry which is preliminary data.</text>
</comment>
<dbReference type="Pfam" id="PF06545">
    <property type="entry name" value="AllG"/>
    <property type="match status" value="1"/>
</dbReference>
<feature type="region of interest" description="Disordered" evidence="1">
    <location>
        <begin position="425"/>
        <end position="448"/>
    </location>
</feature>
<accession>A0A934K858</accession>
<dbReference type="AlphaFoldDB" id="A0A934K858"/>
<organism evidence="2 3">
    <name type="scientific">Candidatus Nephthysia bennettiae</name>
    <dbReference type="NCBI Taxonomy" id="3127016"/>
    <lineage>
        <taxon>Bacteria</taxon>
        <taxon>Bacillati</taxon>
        <taxon>Candidatus Dormiibacterota</taxon>
        <taxon>Candidatus Dormibacteria</taxon>
        <taxon>Candidatus Dormibacterales</taxon>
        <taxon>Candidatus Dormibacteraceae</taxon>
        <taxon>Candidatus Nephthysia</taxon>
    </lineage>
</organism>
<reference evidence="2" key="1">
    <citation type="submission" date="2020-10" db="EMBL/GenBank/DDBJ databases">
        <title>Ca. Dormibacterota MAGs.</title>
        <authorList>
            <person name="Montgomery K."/>
        </authorList>
    </citation>
    <scope>NUCLEOTIDE SEQUENCE [LARGE SCALE GENOMIC DNA]</scope>
    <source>
        <strain evidence="2">SC8812_S17_10</strain>
    </source>
</reference>
<dbReference type="InterPro" id="IPR009499">
    <property type="entry name" value="AllG-like"/>
</dbReference>
<evidence type="ECO:0000256" key="1">
    <source>
        <dbReference type="SAM" id="MobiDB-lite"/>
    </source>
</evidence>
<dbReference type="Gene3D" id="1.10.10.660">
    <property type="entry name" value="conserved protein of unknown function from Enterococcus faecalis V583"/>
    <property type="match status" value="1"/>
</dbReference>
<dbReference type="Gene3D" id="3.90.1700.10">
    <property type="entry name" value="v583 domain like"/>
    <property type="match status" value="1"/>
</dbReference>
<dbReference type="RefSeq" id="WP_338201148.1">
    <property type="nucleotide sequence ID" value="NZ_JAEKNR010000101.1"/>
</dbReference>
<name>A0A934K858_9BACT</name>
<protein>
    <submittedName>
        <fullName evidence="2">DUF1116 domain-containing protein</fullName>
    </submittedName>
</protein>
<feature type="compositionally biased region" description="Gly residues" evidence="1">
    <location>
        <begin position="433"/>
        <end position="448"/>
    </location>
</feature>